<feature type="region of interest" description="Disordered" evidence="3">
    <location>
        <begin position="1692"/>
        <end position="1731"/>
    </location>
</feature>
<dbReference type="Proteomes" id="UP001151760">
    <property type="component" value="Unassembled WGS sequence"/>
</dbReference>
<accession>A0ABQ5FFV9</accession>
<feature type="region of interest" description="Disordered" evidence="3">
    <location>
        <begin position="699"/>
        <end position="719"/>
    </location>
</feature>
<gene>
    <name evidence="5" type="ORF">Tco_1005743</name>
</gene>
<dbReference type="EMBL" id="BQNB010017355">
    <property type="protein sequence ID" value="GJT62210.1"/>
    <property type="molecule type" value="Genomic_DNA"/>
</dbReference>
<dbReference type="Gene3D" id="3.30.420.10">
    <property type="entry name" value="Ribonuclease H-like superfamily/Ribonuclease H"/>
    <property type="match status" value="1"/>
</dbReference>
<dbReference type="PROSITE" id="PS50158">
    <property type="entry name" value="ZF_CCHC"/>
    <property type="match status" value="1"/>
</dbReference>
<evidence type="ECO:0000259" key="4">
    <source>
        <dbReference type="PROSITE" id="PS50158"/>
    </source>
</evidence>
<dbReference type="Gene3D" id="4.10.60.10">
    <property type="entry name" value="Zinc finger, CCHC-type"/>
    <property type="match status" value="1"/>
</dbReference>
<feature type="compositionally biased region" description="Basic and acidic residues" evidence="3">
    <location>
        <begin position="504"/>
        <end position="517"/>
    </location>
</feature>
<dbReference type="PANTHER" id="PTHR11439:SF509">
    <property type="entry name" value="RNA-DIRECTED DNA POLYMERASE"/>
    <property type="match status" value="1"/>
</dbReference>
<dbReference type="InterPro" id="IPR036875">
    <property type="entry name" value="Znf_CCHC_sf"/>
</dbReference>
<dbReference type="InterPro" id="IPR001878">
    <property type="entry name" value="Znf_CCHC"/>
</dbReference>
<dbReference type="InterPro" id="IPR012337">
    <property type="entry name" value="RNaseH-like_sf"/>
</dbReference>
<keyword evidence="1" id="KW-0479">Metal-binding</keyword>
<feature type="region of interest" description="Disordered" evidence="3">
    <location>
        <begin position="1570"/>
        <end position="1637"/>
    </location>
</feature>
<keyword evidence="2" id="KW-0175">Coiled coil</keyword>
<sequence>MELENTQNNALAKLPMLKLGEYEMWEIRIKQYFQIQDYALWEVIENGNSWVPIPVTTPPETGTSTTTKMTSPATIEEKTCKKNDVKARSLLLMALPNEHQLTFDQYVDAQSMFAAIKARFGGNKATKKTQKALLKQQLAILGVVTPPEDLNVKNLMSLPSEWDTHVVVWMNKPDFDTMGLDDLYNNFKIVEQKVKKSAGASNDDKNLAFVTTSGASSTNNINTVNPEVSTATTKVNTASTEIFHEDLEQLHDDDYEEMDLKWNMALLSMRARKFYQRTGRKIIIDGSNTAGYDKSKVECFNCHKMGHFARECRAPRSKDNINWNQGSSTKTVKIEDASEKAMCAIDGAGFDWSDMAEEEIQANMALMAFSDSEVKNDKSCSKNCLKNYEALKKQYDDLLVKLSDTDFKAATYKRGLATLEGCKEYELGLLRTELEKVKQEKEGVDFKIAKFDKSAKDLNEMLESQITDKSKKGVGYNVVPSPHPLILNRPTTLDLSYSGLEEFKEPEVNEYGPRDSSLKPTTGCDKESDNSKENTDDSLEQHQMTDTETSSFESPLKVDKDWKEKFFYPANHVESVNQIEKPVKRTVRYADKSLVKEQESQVKSSFVEGCGSNTSKNVSEVEPKKVRKNNDAPIIEDWVSDDEEQDGSKTKPEKKTVIPTAAKIEKPVRKPVKYAEMYSFDHIQYSCPNQQRKRIVSGNNYNKKDNDYYSKTSHPSAHKHMAPRAVLMKTGLKSFNTARPVNTVRSVNTGRPFSIARSFNTVRPFYTAHPKSTIHCARPRTYFQNQAQSTVHMPFYKRTALTKRCFNQRFNTGRPFRSTVNTVRARGFNVVKPSACWVWRPIKPNGASLSNSQLNDKGFVDSGCSRHMTGNIAHLFKSQRTLMELVTFSVEPMEAELAGKAKRKNRTLIEAARTMLADSKLPTTFWAEAVSTACYVQNRVLIVKPHNKTPYELFRGIQGVSKSSTSSQQDQDNQDCIVMPIWKDASYFETSHDDSSLKDNGTTVQQVNTARPEINTGSREVSTAVLEVNTAAPEDLVGPIPTTPHTRIHKDHPIEHVIGDVQSSVQTRRMKTSYSEQGFLSAIYEGKTHQDLHTCLFACFLSQEEPQRVSKALNLHKGHRAIGTKWVYRNKKDERGIVIRNKAILAAQGHTQEEGIDYDEVFAPVARIEAIRMFLAYASYMGFVVYQMDVKSAFLYGQIEEEVYVCQPLGFEDPDHPDKVYKVQQKKKGIFISQDKYVNEILRKYNYTDVKSASTPIDLEKPLVQDGDAADVDEHLYRSMIGSLMYLTASRPDIMFAVCACARFQVSPKTSYLLAVKRIFRYLKGKPSLGLWYSKDSPLELVAYTDSDYAGATQDRKSTTGGSASCCGQHNMAAFLEKSTGSKGFHQVIDFLSQSHISYALTKKPDIYISFIKQFWRTAEASTDTDGEVTITGIIDGQSKTIIEASLRRHLKLEDHDGITSIPNSDIFDPKKTAWEQFSSNIATALICLATNRKYNFSRLIFEHMVTNIGSPHKFLMYPRFIQICLDMQKKQLKTHSSIYPVPSLNNKVFSNMRRLTKGYTGVEIGLFPTMLTSPPPEPSPTPSSSPSRITSSPSLSSEPSTAPTFEPQPSPDAEYHVPTPNESPLHAVHSHGSDEGSLKLNELTNLVTKLSERIGVLEDDLKKTKQTYSSAFTKLILRIKKLESKVKTGKARKRARVVLSEDEEDDSSKQGRIDEDPNTYFAQDDEVVHD</sequence>
<keyword evidence="6" id="KW-1185">Reference proteome</keyword>
<dbReference type="SUPFAM" id="SSF53098">
    <property type="entry name" value="Ribonuclease H-like"/>
    <property type="match status" value="1"/>
</dbReference>
<comment type="caution">
    <text evidence="5">The sequence shown here is derived from an EMBL/GenBank/DDBJ whole genome shotgun (WGS) entry which is preliminary data.</text>
</comment>
<reference evidence="5" key="1">
    <citation type="journal article" date="2022" name="Int. J. Mol. Sci.">
        <title>Draft Genome of Tanacetum Coccineum: Genomic Comparison of Closely Related Tanacetum-Family Plants.</title>
        <authorList>
            <person name="Yamashiro T."/>
            <person name="Shiraishi A."/>
            <person name="Nakayama K."/>
            <person name="Satake H."/>
        </authorList>
    </citation>
    <scope>NUCLEOTIDE SEQUENCE</scope>
</reference>
<keyword evidence="1" id="KW-0862">Zinc</keyword>
<protein>
    <submittedName>
        <fullName evidence="5">Ribonuclease H-like domain-containing protein</fullName>
    </submittedName>
</protein>
<dbReference type="PANTHER" id="PTHR11439">
    <property type="entry name" value="GAG-POL-RELATED RETROTRANSPOSON"/>
    <property type="match status" value="1"/>
</dbReference>
<feature type="compositionally biased region" description="Basic and acidic residues" evidence="3">
    <location>
        <begin position="524"/>
        <end position="545"/>
    </location>
</feature>
<dbReference type="InterPro" id="IPR036397">
    <property type="entry name" value="RNaseH_sf"/>
</dbReference>
<evidence type="ECO:0000313" key="5">
    <source>
        <dbReference type="EMBL" id="GJT62210.1"/>
    </source>
</evidence>
<feature type="compositionally biased region" description="Pro residues" evidence="3">
    <location>
        <begin position="1574"/>
        <end position="1584"/>
    </location>
</feature>
<dbReference type="SMART" id="SM00343">
    <property type="entry name" value="ZnF_C2HC"/>
    <property type="match status" value="1"/>
</dbReference>
<feature type="region of interest" description="Disordered" evidence="3">
    <location>
        <begin position="504"/>
        <end position="554"/>
    </location>
</feature>
<dbReference type="Pfam" id="PF07727">
    <property type="entry name" value="RVT_2"/>
    <property type="match status" value="1"/>
</dbReference>
<organism evidence="5 6">
    <name type="scientific">Tanacetum coccineum</name>
    <dbReference type="NCBI Taxonomy" id="301880"/>
    <lineage>
        <taxon>Eukaryota</taxon>
        <taxon>Viridiplantae</taxon>
        <taxon>Streptophyta</taxon>
        <taxon>Embryophyta</taxon>
        <taxon>Tracheophyta</taxon>
        <taxon>Spermatophyta</taxon>
        <taxon>Magnoliopsida</taxon>
        <taxon>eudicotyledons</taxon>
        <taxon>Gunneridae</taxon>
        <taxon>Pentapetalae</taxon>
        <taxon>asterids</taxon>
        <taxon>campanulids</taxon>
        <taxon>Asterales</taxon>
        <taxon>Asteraceae</taxon>
        <taxon>Asteroideae</taxon>
        <taxon>Anthemideae</taxon>
        <taxon>Anthemidinae</taxon>
        <taxon>Tanacetum</taxon>
    </lineage>
</organism>
<evidence type="ECO:0000256" key="2">
    <source>
        <dbReference type="SAM" id="Coils"/>
    </source>
</evidence>
<keyword evidence="1" id="KW-0863">Zinc-finger</keyword>
<dbReference type="InterPro" id="IPR013103">
    <property type="entry name" value="RVT_2"/>
</dbReference>
<name>A0ABQ5FFV9_9ASTR</name>
<proteinExistence type="predicted"/>
<feature type="domain" description="CCHC-type" evidence="4">
    <location>
        <begin position="299"/>
        <end position="313"/>
    </location>
</feature>
<evidence type="ECO:0000256" key="3">
    <source>
        <dbReference type="SAM" id="MobiDB-lite"/>
    </source>
</evidence>
<dbReference type="SUPFAM" id="SSF57756">
    <property type="entry name" value="Retrovirus zinc finger-like domains"/>
    <property type="match status" value="1"/>
</dbReference>
<evidence type="ECO:0000313" key="6">
    <source>
        <dbReference type="Proteomes" id="UP001151760"/>
    </source>
</evidence>
<feature type="compositionally biased region" description="Low complexity" evidence="3">
    <location>
        <begin position="1585"/>
        <end position="1605"/>
    </location>
</feature>
<feature type="coiled-coil region" evidence="2">
    <location>
        <begin position="1641"/>
        <end position="1668"/>
    </location>
</feature>
<reference evidence="5" key="2">
    <citation type="submission" date="2022-01" db="EMBL/GenBank/DDBJ databases">
        <authorList>
            <person name="Yamashiro T."/>
            <person name="Shiraishi A."/>
            <person name="Satake H."/>
            <person name="Nakayama K."/>
        </authorList>
    </citation>
    <scope>NUCLEOTIDE SEQUENCE</scope>
</reference>
<evidence type="ECO:0000256" key="1">
    <source>
        <dbReference type="PROSITE-ProRule" id="PRU00047"/>
    </source>
</evidence>